<reference evidence="3 4" key="1">
    <citation type="submission" date="2020-10" db="EMBL/GenBank/DDBJ databases">
        <title>Identification of Nocardia species via Next-generation sequencing and recognition of intraspecies genetic diversity.</title>
        <authorList>
            <person name="Li P."/>
            <person name="Li P."/>
            <person name="Lu B."/>
        </authorList>
    </citation>
    <scope>NUCLEOTIDE SEQUENCE [LARGE SCALE GENOMIC DNA]</scope>
    <source>
        <strain evidence="3 4">BJ06-0157</strain>
    </source>
</reference>
<proteinExistence type="predicted"/>
<evidence type="ECO:0000259" key="2">
    <source>
        <dbReference type="Pfam" id="PF00487"/>
    </source>
</evidence>
<evidence type="ECO:0000313" key="4">
    <source>
        <dbReference type="Proteomes" id="UP000702209"/>
    </source>
</evidence>
<keyword evidence="4" id="KW-1185">Reference proteome</keyword>
<name>A0ABS0CX91_9NOCA</name>
<feature type="transmembrane region" description="Helical" evidence="1">
    <location>
        <begin position="50"/>
        <end position="69"/>
    </location>
</feature>
<evidence type="ECO:0000256" key="1">
    <source>
        <dbReference type="SAM" id="Phobius"/>
    </source>
</evidence>
<dbReference type="Proteomes" id="UP000702209">
    <property type="component" value="Unassembled WGS sequence"/>
</dbReference>
<gene>
    <name evidence="3" type="ORF">IU459_26075</name>
</gene>
<keyword evidence="1" id="KW-1133">Transmembrane helix</keyword>
<sequence length="319" mass="35613">MTDRRTGNAFRAQRRDDGRRIGSWLTGVMVVLNLLQLFAVPLLLLPRDPAWGWALLPLALLTTTFWAVIHEAVHGNLHPRRSRNDRYGRMLAVLYGAPFALLKAGHLLHHRYSRTRDRGEVYDPARSSWAKAAPGYYLRLFGGLYLLEVAAVVLAALPAAAVRRLAHAVDEPDTVAGPLLERVARTEVFWQFRIDAAAIAVLHGAAFVAYGSHWWMLLAALAGRGVIVSLSDNAYHYGTDLDEPLEALNLELPARLEVLALSFNLHGMHHRRPGLRWYELRPAFDAEGGRCDSGWFRAVARQIRGPIGIVTDRSADRLS</sequence>
<evidence type="ECO:0000313" key="3">
    <source>
        <dbReference type="EMBL" id="MBF6300986.1"/>
    </source>
</evidence>
<feature type="transmembrane region" description="Helical" evidence="1">
    <location>
        <begin position="90"/>
        <end position="108"/>
    </location>
</feature>
<feature type="transmembrane region" description="Helical" evidence="1">
    <location>
        <begin position="21"/>
        <end position="44"/>
    </location>
</feature>
<dbReference type="Pfam" id="PF00487">
    <property type="entry name" value="FA_desaturase"/>
    <property type="match status" value="1"/>
</dbReference>
<organism evidence="3 4">
    <name type="scientific">Nocardia amamiensis</name>
    <dbReference type="NCBI Taxonomy" id="404578"/>
    <lineage>
        <taxon>Bacteria</taxon>
        <taxon>Bacillati</taxon>
        <taxon>Actinomycetota</taxon>
        <taxon>Actinomycetes</taxon>
        <taxon>Mycobacteriales</taxon>
        <taxon>Nocardiaceae</taxon>
        <taxon>Nocardia</taxon>
    </lineage>
</organism>
<dbReference type="EMBL" id="JADLQX010000022">
    <property type="protein sequence ID" value="MBF6300986.1"/>
    <property type="molecule type" value="Genomic_DNA"/>
</dbReference>
<accession>A0ABS0CX91</accession>
<feature type="domain" description="Fatty acid desaturase" evidence="2">
    <location>
        <begin position="52"/>
        <end position="291"/>
    </location>
</feature>
<keyword evidence="1" id="KW-0472">Membrane</keyword>
<keyword evidence="1" id="KW-0812">Transmembrane</keyword>
<comment type="caution">
    <text evidence="3">The sequence shown here is derived from an EMBL/GenBank/DDBJ whole genome shotgun (WGS) entry which is preliminary data.</text>
</comment>
<dbReference type="RefSeq" id="WP_195132205.1">
    <property type="nucleotide sequence ID" value="NZ_JADLQX010000022.1"/>
</dbReference>
<protein>
    <submittedName>
        <fullName evidence="3">Fatty acid desaturase</fullName>
    </submittedName>
</protein>
<feature type="transmembrane region" description="Helical" evidence="1">
    <location>
        <begin position="136"/>
        <end position="157"/>
    </location>
</feature>
<dbReference type="InterPro" id="IPR005804">
    <property type="entry name" value="FA_desaturase_dom"/>
</dbReference>
<dbReference type="CDD" id="cd01060">
    <property type="entry name" value="Membrane-FADS-like"/>
    <property type="match status" value="1"/>
</dbReference>